<organism evidence="8 9">
    <name type="scientific">Daejeonella lutea</name>
    <dbReference type="NCBI Taxonomy" id="572036"/>
    <lineage>
        <taxon>Bacteria</taxon>
        <taxon>Pseudomonadati</taxon>
        <taxon>Bacteroidota</taxon>
        <taxon>Sphingobacteriia</taxon>
        <taxon>Sphingobacteriales</taxon>
        <taxon>Sphingobacteriaceae</taxon>
        <taxon>Daejeonella</taxon>
    </lineage>
</organism>
<reference evidence="9" key="1">
    <citation type="submission" date="2017-02" db="EMBL/GenBank/DDBJ databases">
        <authorList>
            <person name="Varghese N."/>
            <person name="Submissions S."/>
        </authorList>
    </citation>
    <scope>NUCLEOTIDE SEQUENCE [LARGE SCALE GENOMIC DNA]</scope>
    <source>
        <strain evidence="9">DSM 22385</strain>
    </source>
</reference>
<evidence type="ECO:0000256" key="3">
    <source>
        <dbReference type="ARBA" id="ARBA00022692"/>
    </source>
</evidence>
<keyword evidence="5 6" id="KW-0472">Membrane</keyword>
<keyword evidence="4 6" id="KW-1133">Transmembrane helix</keyword>
<feature type="transmembrane region" description="Helical" evidence="6">
    <location>
        <begin position="43"/>
        <end position="64"/>
    </location>
</feature>
<keyword evidence="3 6" id="KW-0812">Transmembrane</keyword>
<sequence>MITLATLLFIGGLIRVIFGIIWFILLIITLMDLFKSSVPLNTKLLWLIVILLAPVIGCLVYLLWGKYQKLI</sequence>
<dbReference type="GO" id="GO:0005886">
    <property type="term" value="C:plasma membrane"/>
    <property type="evidence" value="ECO:0007669"/>
    <property type="project" value="UniProtKB-SubCell"/>
</dbReference>
<accession>A0A1T5DCW1</accession>
<dbReference type="EMBL" id="FUYR01000002">
    <property type="protein sequence ID" value="SKB69592.1"/>
    <property type="molecule type" value="Genomic_DNA"/>
</dbReference>
<feature type="domain" description="Cardiolipin synthase N-terminal" evidence="7">
    <location>
        <begin position="24"/>
        <end position="65"/>
    </location>
</feature>
<dbReference type="Pfam" id="PF13396">
    <property type="entry name" value="PLDc_N"/>
    <property type="match status" value="1"/>
</dbReference>
<dbReference type="RefSeq" id="WP_079702808.1">
    <property type="nucleotide sequence ID" value="NZ_FUYR01000002.1"/>
</dbReference>
<evidence type="ECO:0000259" key="7">
    <source>
        <dbReference type="Pfam" id="PF13396"/>
    </source>
</evidence>
<evidence type="ECO:0000256" key="5">
    <source>
        <dbReference type="ARBA" id="ARBA00023136"/>
    </source>
</evidence>
<evidence type="ECO:0000256" key="2">
    <source>
        <dbReference type="ARBA" id="ARBA00022475"/>
    </source>
</evidence>
<evidence type="ECO:0000313" key="8">
    <source>
        <dbReference type="EMBL" id="SKB69592.1"/>
    </source>
</evidence>
<comment type="subcellular location">
    <subcellularLocation>
        <location evidence="1">Cell membrane</location>
        <topology evidence="1">Multi-pass membrane protein</topology>
    </subcellularLocation>
</comment>
<dbReference type="STRING" id="572036.SAMN05661099_2292"/>
<name>A0A1T5DCW1_9SPHI</name>
<evidence type="ECO:0000256" key="4">
    <source>
        <dbReference type="ARBA" id="ARBA00022989"/>
    </source>
</evidence>
<evidence type="ECO:0000313" key="9">
    <source>
        <dbReference type="Proteomes" id="UP000189981"/>
    </source>
</evidence>
<dbReference type="Proteomes" id="UP000189981">
    <property type="component" value="Unassembled WGS sequence"/>
</dbReference>
<dbReference type="InterPro" id="IPR027379">
    <property type="entry name" value="CLS_N"/>
</dbReference>
<keyword evidence="9" id="KW-1185">Reference proteome</keyword>
<evidence type="ECO:0000256" key="6">
    <source>
        <dbReference type="SAM" id="Phobius"/>
    </source>
</evidence>
<proteinExistence type="predicted"/>
<protein>
    <submittedName>
        <fullName evidence="8">Phospholipase_D-nuclease N-terminal</fullName>
    </submittedName>
</protein>
<feature type="transmembrane region" description="Helical" evidence="6">
    <location>
        <begin position="7"/>
        <end position="31"/>
    </location>
</feature>
<gene>
    <name evidence="8" type="ORF">SAMN05661099_2292</name>
</gene>
<evidence type="ECO:0000256" key="1">
    <source>
        <dbReference type="ARBA" id="ARBA00004651"/>
    </source>
</evidence>
<dbReference type="AlphaFoldDB" id="A0A1T5DCW1"/>
<keyword evidence="2" id="KW-1003">Cell membrane</keyword>
<dbReference type="OrthoDB" id="1123412at2"/>